<organism evidence="6 7">
    <name type="scientific">Arthrobacter koreensis</name>
    <dbReference type="NCBI Taxonomy" id="199136"/>
    <lineage>
        <taxon>Bacteria</taxon>
        <taxon>Bacillati</taxon>
        <taxon>Actinomycetota</taxon>
        <taxon>Actinomycetes</taxon>
        <taxon>Micrococcales</taxon>
        <taxon>Micrococcaceae</taxon>
        <taxon>Arthrobacter</taxon>
    </lineage>
</organism>
<dbReference type="SUPFAM" id="SSF46689">
    <property type="entry name" value="Homeodomain-like"/>
    <property type="match status" value="1"/>
</dbReference>
<evidence type="ECO:0000256" key="3">
    <source>
        <dbReference type="ARBA" id="ARBA00023163"/>
    </source>
</evidence>
<sequence>MTEQQVSRRQQNKTATRRAIADATLELVRSRGAGQFTIDDIAEAAGISRRTFFNYFPSTTAALNVAMEDFLDGVLGHFQARPHNENIVDSMLHALSQPADPANLAVMAELHGLAEQNPDMARVHLEAWDHAEHRIVDSLQTRLGQEADPFYTSTLVAAVLACGRTAFAQWQHRTRGKITPQTLTLLEELFSEAIGFLRDGFSR</sequence>
<dbReference type="PANTHER" id="PTHR30055:SF234">
    <property type="entry name" value="HTH-TYPE TRANSCRIPTIONAL REGULATOR BETI"/>
    <property type="match status" value="1"/>
</dbReference>
<dbReference type="PANTHER" id="PTHR30055">
    <property type="entry name" value="HTH-TYPE TRANSCRIPTIONAL REGULATOR RUTR"/>
    <property type="match status" value="1"/>
</dbReference>
<gene>
    <name evidence="6" type="ORF">N9A08_13130</name>
</gene>
<evidence type="ECO:0000313" key="6">
    <source>
        <dbReference type="EMBL" id="UYB35559.1"/>
    </source>
</evidence>
<keyword evidence="1" id="KW-0805">Transcription regulation</keyword>
<dbReference type="InterPro" id="IPR009057">
    <property type="entry name" value="Homeodomain-like_sf"/>
</dbReference>
<proteinExistence type="predicted"/>
<keyword evidence="3" id="KW-0804">Transcription</keyword>
<feature type="domain" description="HTH tetR-type" evidence="5">
    <location>
        <begin position="14"/>
        <end position="74"/>
    </location>
</feature>
<dbReference type="InterPro" id="IPR050109">
    <property type="entry name" value="HTH-type_TetR-like_transc_reg"/>
</dbReference>
<dbReference type="Gene3D" id="1.10.10.60">
    <property type="entry name" value="Homeodomain-like"/>
    <property type="match status" value="1"/>
</dbReference>
<protein>
    <submittedName>
        <fullName evidence="6">TetR/AcrR family transcriptional regulator</fullName>
    </submittedName>
</protein>
<dbReference type="Pfam" id="PF00440">
    <property type="entry name" value="TetR_N"/>
    <property type="match status" value="1"/>
</dbReference>
<evidence type="ECO:0000256" key="1">
    <source>
        <dbReference type="ARBA" id="ARBA00023015"/>
    </source>
</evidence>
<feature type="DNA-binding region" description="H-T-H motif" evidence="4">
    <location>
        <begin position="37"/>
        <end position="56"/>
    </location>
</feature>
<dbReference type="RefSeq" id="WP_091602352.1">
    <property type="nucleotide sequence ID" value="NZ_BAAAKG010000001.1"/>
</dbReference>
<reference evidence="6" key="1">
    <citation type="submission" date="2022-09" db="EMBL/GenBank/DDBJ databases">
        <authorList>
            <person name="Li D."/>
            <person name="Cheng J."/>
            <person name="Li Y."/>
        </authorList>
    </citation>
    <scope>NUCLEOTIDE SEQUENCE</scope>
    <source>
        <strain evidence="6">DL</strain>
    </source>
</reference>
<evidence type="ECO:0000313" key="7">
    <source>
        <dbReference type="Proteomes" id="UP001063368"/>
    </source>
</evidence>
<evidence type="ECO:0000256" key="4">
    <source>
        <dbReference type="PROSITE-ProRule" id="PRU00335"/>
    </source>
</evidence>
<keyword evidence="7" id="KW-1185">Reference proteome</keyword>
<evidence type="ECO:0000259" key="5">
    <source>
        <dbReference type="PROSITE" id="PS50977"/>
    </source>
</evidence>
<keyword evidence="2 4" id="KW-0238">DNA-binding</keyword>
<dbReference type="InterPro" id="IPR001647">
    <property type="entry name" value="HTH_TetR"/>
</dbReference>
<dbReference type="GeneID" id="95606231"/>
<dbReference type="PROSITE" id="PS50977">
    <property type="entry name" value="HTH_TETR_2"/>
    <property type="match status" value="1"/>
</dbReference>
<accession>A0ABY6FRG3</accession>
<dbReference type="EMBL" id="CP106856">
    <property type="protein sequence ID" value="UYB35559.1"/>
    <property type="molecule type" value="Genomic_DNA"/>
</dbReference>
<dbReference type="Proteomes" id="UP001063368">
    <property type="component" value="Chromosome"/>
</dbReference>
<name>A0ABY6FRG3_9MICC</name>
<evidence type="ECO:0000256" key="2">
    <source>
        <dbReference type="ARBA" id="ARBA00023125"/>
    </source>
</evidence>
<dbReference type="Gene3D" id="1.10.357.10">
    <property type="entry name" value="Tetracycline Repressor, domain 2"/>
    <property type="match status" value="1"/>
</dbReference>